<dbReference type="OrthoDB" id="1683298at2"/>
<gene>
    <name evidence="2" type="ORF">SAMN02745885_00523</name>
</gene>
<evidence type="ECO:0000313" key="2">
    <source>
        <dbReference type="EMBL" id="SJZ65156.1"/>
    </source>
</evidence>
<accession>A0A1T4ME72</accession>
<dbReference type="RefSeq" id="WP_107753860.1">
    <property type="nucleotide sequence ID" value="NZ_FUXM01000004.1"/>
</dbReference>
<dbReference type="Proteomes" id="UP000189933">
    <property type="component" value="Unassembled WGS sequence"/>
</dbReference>
<dbReference type="Gene3D" id="2.60.40.10">
    <property type="entry name" value="Immunoglobulins"/>
    <property type="match status" value="1"/>
</dbReference>
<dbReference type="EMBL" id="FUXM01000004">
    <property type="protein sequence ID" value="SJZ65156.1"/>
    <property type="molecule type" value="Genomic_DNA"/>
</dbReference>
<evidence type="ECO:0000313" key="3">
    <source>
        <dbReference type="Proteomes" id="UP000189933"/>
    </source>
</evidence>
<reference evidence="3" key="1">
    <citation type="submission" date="2017-02" db="EMBL/GenBank/DDBJ databases">
        <authorList>
            <person name="Varghese N."/>
            <person name="Submissions S."/>
        </authorList>
    </citation>
    <scope>NUCLEOTIDE SEQUENCE [LARGE SCALE GENOMIC DNA]</scope>
    <source>
        <strain evidence="3">DSM 16521</strain>
    </source>
</reference>
<protein>
    <submittedName>
        <fullName evidence="2">Starch/carbohydrate-binding module (Family 53)</fullName>
    </submittedName>
</protein>
<dbReference type="Pfam" id="PF16760">
    <property type="entry name" value="CBM53"/>
    <property type="match status" value="1"/>
</dbReference>
<dbReference type="AlphaFoldDB" id="A0A1T4ME72"/>
<dbReference type="SMART" id="SM01066">
    <property type="entry name" value="CBM_25"/>
    <property type="match status" value="1"/>
</dbReference>
<dbReference type="InterPro" id="IPR013783">
    <property type="entry name" value="Ig-like_fold"/>
</dbReference>
<name>A0A1T4ME72_9FIRM</name>
<feature type="domain" description="Carbohydrate binding module family 25" evidence="1">
    <location>
        <begin position="18"/>
        <end position="98"/>
    </location>
</feature>
<proteinExistence type="predicted"/>
<sequence length="103" mass="11659">MRIEQQGIEVTPDIIKAGDLVRIQYNGLLARSGADQVYLHVGYGDKWEYVCDYPMQKTANGWQKVLSVEHPGSLNFCFKDSANNWDNNNGLNWSVAINNNLRA</sequence>
<evidence type="ECO:0000259" key="1">
    <source>
        <dbReference type="SMART" id="SM01066"/>
    </source>
</evidence>
<organism evidence="2 3">
    <name type="scientific">Carboxydocella sporoproducens DSM 16521</name>
    <dbReference type="NCBI Taxonomy" id="1121270"/>
    <lineage>
        <taxon>Bacteria</taxon>
        <taxon>Bacillati</taxon>
        <taxon>Bacillota</taxon>
        <taxon>Clostridia</taxon>
        <taxon>Eubacteriales</taxon>
        <taxon>Clostridiales Family XVI. Incertae Sedis</taxon>
        <taxon>Carboxydocella</taxon>
    </lineage>
</organism>
<dbReference type="InterPro" id="IPR005085">
    <property type="entry name" value="CBM25"/>
</dbReference>
<dbReference type="GO" id="GO:2001070">
    <property type="term" value="F:starch binding"/>
    <property type="evidence" value="ECO:0007669"/>
    <property type="project" value="InterPro"/>
</dbReference>
<keyword evidence="3" id="KW-1185">Reference proteome</keyword>